<dbReference type="KEGG" id="psym:J1N51_11735"/>
<dbReference type="Gene3D" id="3.30.565.10">
    <property type="entry name" value="Histidine kinase-like ATPase, C-terminal domain"/>
    <property type="match status" value="1"/>
</dbReference>
<evidence type="ECO:0000256" key="5">
    <source>
        <dbReference type="ARBA" id="ARBA00022741"/>
    </source>
</evidence>
<keyword evidence="6" id="KW-0418">Kinase</keyword>
<evidence type="ECO:0000256" key="12">
    <source>
        <dbReference type="ARBA" id="ARBA00039567"/>
    </source>
</evidence>
<comment type="function">
    <text evidence="11">Member of the two-component regulatory system NtrB/NtrC, which controls expression of the nitrogen-regulated (ntr) genes in response to nitrogen limitation. Under conditions of nitrogen limitation, NtrB autophosphorylates and transfers the phosphoryl group to NtrC. In the presence of nitrogen, acts as a phosphatase that dephosphorylates and inactivates NtrC.</text>
</comment>
<dbReference type="PANTHER" id="PTHR43065">
    <property type="entry name" value="SENSOR HISTIDINE KINASE"/>
    <property type="match status" value="1"/>
</dbReference>
<dbReference type="GO" id="GO:0016787">
    <property type="term" value="F:hydrolase activity"/>
    <property type="evidence" value="ECO:0007669"/>
    <property type="project" value="UniProtKB-KW"/>
</dbReference>
<dbReference type="EC" id="2.7.13.3" evidence="2"/>
<evidence type="ECO:0000259" key="15">
    <source>
        <dbReference type="PROSITE" id="PS50109"/>
    </source>
</evidence>
<dbReference type="SUPFAM" id="SSF55785">
    <property type="entry name" value="PYP-like sensor domain (PAS domain)"/>
    <property type="match status" value="1"/>
</dbReference>
<evidence type="ECO:0000313" key="17">
    <source>
        <dbReference type="EMBL" id="QTH63396.1"/>
    </source>
</evidence>
<keyword evidence="18" id="KW-1185">Reference proteome</keyword>
<dbReference type="SMART" id="SM00387">
    <property type="entry name" value="HATPase_c"/>
    <property type="match status" value="1"/>
</dbReference>
<dbReference type="Gene3D" id="3.30.450.20">
    <property type="entry name" value="PAS domain"/>
    <property type="match status" value="1"/>
</dbReference>
<dbReference type="InterPro" id="IPR005467">
    <property type="entry name" value="His_kinase_dom"/>
</dbReference>
<reference evidence="17" key="1">
    <citation type="submission" date="2021-03" db="EMBL/GenBank/DDBJ databases">
        <title>Description of Psychrosphaera ytuae sp. nov. isolated from deep sea sediment of South China Sea.</title>
        <authorList>
            <person name="Zhang J."/>
            <person name="Xu X.-D."/>
        </authorList>
    </citation>
    <scope>NUCLEOTIDE SEQUENCE</scope>
    <source>
        <strain evidence="17">MTZ26</strain>
    </source>
</reference>
<dbReference type="SUPFAM" id="SSF47384">
    <property type="entry name" value="Homodimeric domain of signal transducing histidine kinase"/>
    <property type="match status" value="1"/>
</dbReference>
<keyword evidence="5" id="KW-0547">Nucleotide-binding</keyword>
<evidence type="ECO:0000313" key="18">
    <source>
        <dbReference type="Proteomes" id="UP000682739"/>
    </source>
</evidence>
<dbReference type="InterPro" id="IPR004358">
    <property type="entry name" value="Sig_transdc_His_kin-like_C"/>
</dbReference>
<dbReference type="InterPro" id="IPR000014">
    <property type="entry name" value="PAS"/>
</dbReference>
<feature type="domain" description="Histidine kinase" evidence="15">
    <location>
        <begin position="142"/>
        <end position="362"/>
    </location>
</feature>
<dbReference type="GO" id="GO:0006355">
    <property type="term" value="P:regulation of DNA-templated transcription"/>
    <property type="evidence" value="ECO:0007669"/>
    <property type="project" value="InterPro"/>
</dbReference>
<keyword evidence="9" id="KW-0902">Two-component regulatory system</keyword>
<keyword evidence="10" id="KW-0535">Nitrogen fixation</keyword>
<dbReference type="Pfam" id="PF00512">
    <property type="entry name" value="HisKA"/>
    <property type="match status" value="1"/>
</dbReference>
<dbReference type="PROSITE" id="PS50109">
    <property type="entry name" value="HIS_KIN"/>
    <property type="match status" value="1"/>
</dbReference>
<dbReference type="InterPro" id="IPR003661">
    <property type="entry name" value="HisK_dim/P_dom"/>
</dbReference>
<evidence type="ECO:0000256" key="11">
    <source>
        <dbReference type="ARBA" id="ARBA00037696"/>
    </source>
</evidence>
<evidence type="ECO:0000256" key="9">
    <source>
        <dbReference type="ARBA" id="ARBA00023012"/>
    </source>
</evidence>
<dbReference type="CDD" id="cd00130">
    <property type="entry name" value="PAS"/>
    <property type="match status" value="1"/>
</dbReference>
<keyword evidence="7" id="KW-0378">Hydrolase</keyword>
<dbReference type="Gene3D" id="1.10.287.130">
    <property type="match status" value="1"/>
</dbReference>
<feature type="domain" description="PAS" evidence="16">
    <location>
        <begin position="12"/>
        <end position="55"/>
    </location>
</feature>
<dbReference type="SMART" id="SM00091">
    <property type="entry name" value="PAS"/>
    <property type="match status" value="1"/>
</dbReference>
<dbReference type="PRINTS" id="PR00344">
    <property type="entry name" value="BCTRLSENSOR"/>
</dbReference>
<dbReference type="InterPro" id="IPR013767">
    <property type="entry name" value="PAS_fold"/>
</dbReference>
<gene>
    <name evidence="17" type="primary">glnL</name>
    <name evidence="17" type="ORF">J1N51_11735</name>
</gene>
<dbReference type="NCBIfam" id="TIGR00229">
    <property type="entry name" value="sensory_box"/>
    <property type="match status" value="1"/>
</dbReference>
<dbReference type="PROSITE" id="PS50112">
    <property type="entry name" value="PAS"/>
    <property type="match status" value="1"/>
</dbReference>
<dbReference type="InterPro" id="IPR035965">
    <property type="entry name" value="PAS-like_dom_sf"/>
</dbReference>
<name>A0A975DA75_9GAMM</name>
<dbReference type="InterPro" id="IPR036097">
    <property type="entry name" value="HisK_dim/P_sf"/>
</dbReference>
<evidence type="ECO:0000256" key="2">
    <source>
        <dbReference type="ARBA" id="ARBA00012438"/>
    </source>
</evidence>
<dbReference type="GO" id="GO:0005524">
    <property type="term" value="F:ATP binding"/>
    <property type="evidence" value="ECO:0007669"/>
    <property type="project" value="UniProtKB-KW"/>
</dbReference>
<dbReference type="SMART" id="SM00388">
    <property type="entry name" value="HisKA"/>
    <property type="match status" value="1"/>
</dbReference>
<dbReference type="Pfam" id="PF00989">
    <property type="entry name" value="PAS"/>
    <property type="match status" value="1"/>
</dbReference>
<dbReference type="EMBL" id="CP072110">
    <property type="protein sequence ID" value="QTH63396.1"/>
    <property type="molecule type" value="Genomic_DNA"/>
</dbReference>
<dbReference type="GO" id="GO:0000155">
    <property type="term" value="F:phosphorelay sensor kinase activity"/>
    <property type="evidence" value="ECO:0007669"/>
    <property type="project" value="InterPro"/>
</dbReference>
<dbReference type="CDD" id="cd00082">
    <property type="entry name" value="HisKA"/>
    <property type="match status" value="1"/>
</dbReference>
<sequence length="364" mass="41052">MTKNSVPTSVSEQILEQLSLAVILIDQQGKVMFANQHAVMLFGLGRKKLIEQNLLDCPVHHTFPIHLLEQLWETEQPFSDHNVEWVFIDGRHVITEVNADLAMLNQEAVCLLQLRTNDSLRKLNQENTQKHHISASRHLIRGLAHEIKNPLGGIRGAAQLLSRSLPSEDLKEYTQMIIEQSDRLRDLVDRLLGPNTPPKRVATNIHSVLERIYNLVRVEAPEQMLFERDYDPSLPATVLDPNQIEQAILNVVQNGVQALRDFQPSDANFSPKLTIQTRYVGAKVLHGVRFKKVLKVSIIDNGPGVSEELKGTLFYPMITNKSDGNGLGLSISQTLIDQHQGQIELESWPGQTEFTIYLPVIEAQ</sequence>
<organism evidence="17 18">
    <name type="scientific">Psychrosphaera ytuae</name>
    <dbReference type="NCBI Taxonomy" id="2820710"/>
    <lineage>
        <taxon>Bacteria</taxon>
        <taxon>Pseudomonadati</taxon>
        <taxon>Pseudomonadota</taxon>
        <taxon>Gammaproteobacteria</taxon>
        <taxon>Alteromonadales</taxon>
        <taxon>Pseudoalteromonadaceae</taxon>
        <taxon>Psychrosphaera</taxon>
    </lineage>
</organism>
<dbReference type="Proteomes" id="UP000682739">
    <property type="component" value="Chromosome"/>
</dbReference>
<evidence type="ECO:0000256" key="6">
    <source>
        <dbReference type="ARBA" id="ARBA00022777"/>
    </source>
</evidence>
<dbReference type="InterPro" id="IPR003594">
    <property type="entry name" value="HATPase_dom"/>
</dbReference>
<protein>
    <recommendedName>
        <fullName evidence="12">Sensory histidine kinase/phosphatase NtrB</fullName>
        <ecNumber evidence="2">2.7.13.3</ecNumber>
    </recommendedName>
    <alternativeName>
        <fullName evidence="13">Nitrogen regulation protein NR(II)</fullName>
    </alternativeName>
    <alternativeName>
        <fullName evidence="14">Nitrogen regulator II</fullName>
    </alternativeName>
</protein>
<dbReference type="NCBIfam" id="NF008293">
    <property type="entry name" value="PRK11073.1"/>
    <property type="match status" value="1"/>
</dbReference>
<evidence type="ECO:0000256" key="4">
    <source>
        <dbReference type="ARBA" id="ARBA00022679"/>
    </source>
</evidence>
<evidence type="ECO:0000256" key="3">
    <source>
        <dbReference type="ARBA" id="ARBA00022553"/>
    </source>
</evidence>
<evidence type="ECO:0000256" key="14">
    <source>
        <dbReference type="ARBA" id="ARBA00043094"/>
    </source>
</evidence>
<accession>A0A975DA75</accession>
<dbReference type="AlphaFoldDB" id="A0A975DA75"/>
<keyword evidence="3" id="KW-0597">Phosphoprotein</keyword>
<dbReference type="PANTHER" id="PTHR43065:SF16">
    <property type="entry name" value="SENSORY HISTIDINE KINASE_PHOSPHATASE NTRB"/>
    <property type="match status" value="1"/>
</dbReference>
<dbReference type="InterPro" id="IPR036890">
    <property type="entry name" value="HATPase_C_sf"/>
</dbReference>
<keyword evidence="4" id="KW-0808">Transferase</keyword>
<evidence type="ECO:0000256" key="10">
    <source>
        <dbReference type="ARBA" id="ARBA00023231"/>
    </source>
</evidence>
<dbReference type="RefSeq" id="WP_208831453.1">
    <property type="nucleotide sequence ID" value="NZ_CP072110.1"/>
</dbReference>
<dbReference type="Pfam" id="PF02518">
    <property type="entry name" value="HATPase_c"/>
    <property type="match status" value="1"/>
</dbReference>
<evidence type="ECO:0000256" key="1">
    <source>
        <dbReference type="ARBA" id="ARBA00000085"/>
    </source>
</evidence>
<evidence type="ECO:0000259" key="16">
    <source>
        <dbReference type="PROSITE" id="PS50112"/>
    </source>
</evidence>
<evidence type="ECO:0000256" key="13">
    <source>
        <dbReference type="ARBA" id="ARBA00042313"/>
    </source>
</evidence>
<evidence type="ECO:0000256" key="8">
    <source>
        <dbReference type="ARBA" id="ARBA00022840"/>
    </source>
</evidence>
<keyword evidence="8" id="KW-0067">ATP-binding</keyword>
<comment type="catalytic activity">
    <reaction evidence="1">
        <text>ATP + protein L-histidine = ADP + protein N-phospho-L-histidine.</text>
        <dbReference type="EC" id="2.7.13.3"/>
    </reaction>
</comment>
<dbReference type="SUPFAM" id="SSF55874">
    <property type="entry name" value="ATPase domain of HSP90 chaperone/DNA topoisomerase II/histidine kinase"/>
    <property type="match status" value="1"/>
</dbReference>
<proteinExistence type="predicted"/>
<evidence type="ECO:0000256" key="7">
    <source>
        <dbReference type="ARBA" id="ARBA00022801"/>
    </source>
</evidence>